<proteinExistence type="predicted"/>
<evidence type="ECO:0000313" key="2">
    <source>
        <dbReference type="EMBL" id="MBE8727441.1"/>
    </source>
</evidence>
<feature type="signal peptide" evidence="1">
    <location>
        <begin position="1"/>
        <end position="20"/>
    </location>
</feature>
<keyword evidence="1" id="KW-0732">Signal</keyword>
<dbReference type="Pfam" id="PF17164">
    <property type="entry name" value="DUF5122"/>
    <property type="match status" value="12"/>
</dbReference>
<gene>
    <name evidence="2" type="ORF">C4F50_21210</name>
</gene>
<accession>A0ABR9TQ23</accession>
<dbReference type="SUPFAM" id="SSF63829">
    <property type="entry name" value="Calcium-dependent phosphotriesterase"/>
    <property type="match status" value="2"/>
</dbReference>
<dbReference type="NCBIfam" id="NF033708">
    <property type="entry name" value="T9SS_Cterm_ChiA"/>
    <property type="match status" value="1"/>
</dbReference>
<name>A0ABR9TQ23_9FLAO</name>
<protein>
    <submittedName>
        <fullName evidence="2">Calcium-binding protein</fullName>
    </submittedName>
</protein>
<dbReference type="Proteomes" id="UP000640614">
    <property type="component" value="Unassembled WGS sequence"/>
</dbReference>
<keyword evidence="3" id="KW-1185">Reference proteome</keyword>
<organism evidence="2 3">
    <name type="scientific">Flavobacterium hungaricum</name>
    <dbReference type="NCBI Taxonomy" id="2082725"/>
    <lineage>
        <taxon>Bacteria</taxon>
        <taxon>Pseudomonadati</taxon>
        <taxon>Bacteroidota</taxon>
        <taxon>Flavobacteriia</taxon>
        <taxon>Flavobacteriales</taxon>
        <taxon>Flavobacteriaceae</taxon>
        <taxon>Flavobacterium</taxon>
    </lineage>
</organism>
<dbReference type="EMBL" id="PRDM01000005">
    <property type="protein sequence ID" value="MBE8727441.1"/>
    <property type="molecule type" value="Genomic_DNA"/>
</dbReference>
<dbReference type="Gene3D" id="2.80.10.50">
    <property type="match status" value="5"/>
</dbReference>
<comment type="caution">
    <text evidence="2">The sequence shown here is derived from an EMBL/GenBank/DDBJ whole genome shotgun (WGS) entry which is preliminary data.</text>
</comment>
<dbReference type="NCBIfam" id="TIGR02608">
    <property type="entry name" value="delta_60_rpt"/>
    <property type="match status" value="10"/>
</dbReference>
<evidence type="ECO:0000256" key="1">
    <source>
        <dbReference type="SAM" id="SignalP"/>
    </source>
</evidence>
<reference evidence="2 3" key="1">
    <citation type="submission" date="2018-07" db="EMBL/GenBank/DDBJ databases">
        <title>Genome assembly of strain KB82.</title>
        <authorList>
            <person name="Kukolya J."/>
            <person name="Horvath B."/>
            <person name="Nagy I."/>
            <person name="Toth A."/>
        </authorList>
    </citation>
    <scope>NUCLEOTIDE SEQUENCE [LARGE SCALE GENOMIC DNA]</scope>
    <source>
        <strain evidence="2 3">Kb82</strain>
    </source>
</reference>
<dbReference type="SUPFAM" id="SSF101898">
    <property type="entry name" value="NHL repeat"/>
    <property type="match status" value="1"/>
</dbReference>
<dbReference type="InterPro" id="IPR013431">
    <property type="entry name" value="Delta_60_rpt"/>
</dbReference>
<evidence type="ECO:0000313" key="3">
    <source>
        <dbReference type="Proteomes" id="UP000640614"/>
    </source>
</evidence>
<sequence>MIKRSLFGFVILLFCSVLSAQQGKVDLSFNTIDDGLTGDGFDNAVRTLVLQPDGNLIVGGEFLSLNGVPTAYLTRLKPDGSVDETFNTGAGFNGKIYKVCPQSDGKLLVGGSFTSFDGHSAGRLIRLNADGSYDASFNTRIGAPTGIVYDMAEQPDGNIIIVGSFAKYNTVTVNRIVRLFSNGSIDPSFATGIGSSVNITSVKVLTSNKILIGGNFISFNGTSANRIARLNPNGSIDTSFNIGTGFNENVNVLAVQPDGKIVAGGNFTSFNEIEASRIIRLNEDGTPDTAFVSGSGFSKEGVQTIKIDGVGNIMAGGSFTGFYDGSNVNRVVFLNTDGSIKSDFDLSSGPGSASVFALETDQDGSWFIGGSFVLFDGQIQGRLAKVSDEGEHDSAYLAAGVGFDNSVLNLLPVENKKTIAVGSFTKFNAIPTYRIARLLENGLLDPSFNSEKSGADNLIKTAVLQNDGKIILGGNFTKYNEVQNNRIVRILPDGAIDDSFSVGKGFNSQVYAMQLQSDGRLIAAGNFATYNGVTSPKIVRILPDGSRDSSFNPGFGANGVIEAIAIQHDGKILAAGRFTSFNNDTYAKLVRLNADGSIDKTFFIGDGFDKNVYAVALQSDGKIVLGGNFTEYNRTKQNRLVRLNPDGSLDTSFESGSGFNKGEVRTILIQPDTKIIVGGTFSGTYKNVTALRLIRLLENGNADNSFAVTLNNKLFAVTIGADFRLWIGGNFNSVSGISKHRIARLKLCLDSTIWNGISWSRGFPSGGKEVTFKEDFTHLTSVNVCSCTIENQKTVTVVEGNTLGIEFSYSGSGTLVLEEAASLYQSDDDMVNTGIIHLKRKTQPVLKFDFTYWSSPVAPQKLLDLSPQTLADKYYSYNDVLQNWKIEKPASIMQIGKGYSIRSPQSFSDTNRSVFEGVFKGIPNNGKVEINLEKADDYNLIGNPYPSAVDASVFLKKNAYKTKGALYFWTHNTPITNRKYTADDYAVYNLLGGTATRAAISSGFNNYEPDGTIASGQAFFIRSNTAGTIVFDNSMRISGQNNMFFKPVKEKENSGSQEFRHRLWLNMTNSQGLFKQILIGYAPEASNDFDLLYDAEYMSGSQSADFYSLCGNTHLVIQGRAFPFTDSDTVKLGFDIQAADTFVIEIDHADGKLADTNVFLEDKETHQMYDLTKAAYKFNVPKGTFDDRFVLHFDNHTLGIPSKLENKDPDVWVAVNQKIIQVFSSQSNIQDISIYDVLGKLLYNSKQIASKSIQISDLKAANQVLFVETILENGIKINTKIIF</sequence>
<feature type="chain" id="PRO_5046857052" evidence="1">
    <location>
        <begin position="21"/>
        <end position="1283"/>
    </location>
</feature>